<dbReference type="EMBL" id="FO082264">
    <property type="protein sequence ID" value="CCO20048.1"/>
    <property type="molecule type" value="Genomic_DNA"/>
</dbReference>
<feature type="compositionally biased region" description="Low complexity" evidence="7">
    <location>
        <begin position="7"/>
        <end position="19"/>
    </location>
</feature>
<dbReference type="InterPro" id="IPR018357">
    <property type="entry name" value="Hexapep_transf_CS"/>
</dbReference>
<evidence type="ECO:0000259" key="8">
    <source>
        <dbReference type="SMART" id="SM00971"/>
    </source>
</evidence>
<comment type="pathway">
    <text evidence="1">Amino-acid biosynthesis; L-cysteine biosynthesis; L-cysteine from L-serine: step 1/2.</text>
</comment>
<evidence type="ECO:0000256" key="6">
    <source>
        <dbReference type="ARBA" id="ARBA00023315"/>
    </source>
</evidence>
<dbReference type="SMART" id="SM00971">
    <property type="entry name" value="SATase_N"/>
    <property type="match status" value="1"/>
</dbReference>
<dbReference type="NCBIfam" id="NF041874">
    <property type="entry name" value="EPS_EpsC"/>
    <property type="match status" value="1"/>
</dbReference>
<dbReference type="SUPFAM" id="SSF51161">
    <property type="entry name" value="Trimeric LpxA-like enzymes"/>
    <property type="match status" value="1"/>
</dbReference>
<gene>
    <name evidence="9" type="ordered locus">Bathy15g00760</name>
</gene>
<dbReference type="Gene3D" id="2.160.10.10">
    <property type="entry name" value="Hexapeptide repeat proteins"/>
    <property type="match status" value="1"/>
</dbReference>
<dbReference type="InterPro" id="IPR053376">
    <property type="entry name" value="Serine_acetyltransferase"/>
</dbReference>
<dbReference type="eggNOG" id="KOG4750">
    <property type="taxonomic scope" value="Eukaryota"/>
</dbReference>
<dbReference type="RefSeq" id="XP_007508962.1">
    <property type="nucleotide sequence ID" value="XM_007508900.1"/>
</dbReference>
<dbReference type="InterPro" id="IPR045304">
    <property type="entry name" value="LbH_SAT"/>
</dbReference>
<evidence type="ECO:0000256" key="4">
    <source>
        <dbReference type="ARBA" id="ARBA00022605"/>
    </source>
</evidence>
<accession>K8FD22</accession>
<dbReference type="AlphaFoldDB" id="K8FD22"/>
<dbReference type="UniPathway" id="UPA00136">
    <property type="reaction ID" value="UER00199"/>
</dbReference>
<dbReference type="InterPro" id="IPR011004">
    <property type="entry name" value="Trimer_LpxA-like_sf"/>
</dbReference>
<dbReference type="FunFam" id="2.160.10.10:FF:000002">
    <property type="entry name" value="Serine acetyltransferase"/>
    <property type="match status" value="1"/>
</dbReference>
<dbReference type="InterPro" id="IPR001451">
    <property type="entry name" value="Hexapep"/>
</dbReference>
<dbReference type="GO" id="GO:0005737">
    <property type="term" value="C:cytoplasm"/>
    <property type="evidence" value="ECO:0007669"/>
    <property type="project" value="InterPro"/>
</dbReference>
<dbReference type="GO" id="GO:0006535">
    <property type="term" value="P:cysteine biosynthetic process from serine"/>
    <property type="evidence" value="ECO:0007669"/>
    <property type="project" value="InterPro"/>
</dbReference>
<dbReference type="CDD" id="cd03354">
    <property type="entry name" value="LbH_SAT"/>
    <property type="match status" value="1"/>
</dbReference>
<reference evidence="9 10" key="1">
    <citation type="submission" date="2011-10" db="EMBL/GenBank/DDBJ databases">
        <authorList>
            <person name="Genoscope - CEA"/>
        </authorList>
    </citation>
    <scope>NUCLEOTIDE SEQUENCE [LARGE SCALE GENOMIC DNA]</scope>
    <source>
        <strain evidence="9 10">RCC 1105</strain>
    </source>
</reference>
<comment type="similarity">
    <text evidence="2">Belongs to the transferase hexapeptide repeat family.</text>
</comment>
<feature type="domain" description="Serine acetyltransferase N-terminal" evidence="8">
    <location>
        <begin position="107"/>
        <end position="211"/>
    </location>
</feature>
<dbReference type="OrthoDB" id="25818at2759"/>
<dbReference type="GO" id="GO:0009001">
    <property type="term" value="F:serine O-acetyltransferase activity"/>
    <property type="evidence" value="ECO:0007669"/>
    <property type="project" value="UniProtKB-EC"/>
</dbReference>
<evidence type="ECO:0000256" key="2">
    <source>
        <dbReference type="ARBA" id="ARBA00007274"/>
    </source>
</evidence>
<dbReference type="STRING" id="41875.K8FD22"/>
<dbReference type="InterPro" id="IPR042122">
    <property type="entry name" value="Ser_AcTrfase_N_sf"/>
</dbReference>
<evidence type="ECO:0000256" key="1">
    <source>
        <dbReference type="ARBA" id="ARBA00004876"/>
    </source>
</evidence>
<dbReference type="Proteomes" id="UP000198341">
    <property type="component" value="Chromosome 15"/>
</dbReference>
<keyword evidence="6" id="KW-0012">Acyltransferase</keyword>
<name>K8FD22_9CHLO</name>
<sequence>MGLKRFNNTNNKKNNNNNKSSVVSIRAGKKKSSSSSFEQLPELTEDETAKKWAGESNDSPTIVSKKESGRGDATNPTTSSTRKLRKKEDAIEQDVLEGEACLLGDGIWEKLCEEAKMEIELEPALASYLYSTILSHKEMSDALAFVLANKLGSSVLLDSQLLELFSKCYREDPELVQCAIADMQAVLERDPACDKYVMILLYFKGFQALQAQRIAHSLWSKGRQSLALLLQHRVSEAFHVDAHPAAKIGKGVMIDHATGVVIGETAVVGNNVSILHNVTLGGTGTTDGDRHPKIGDGVVLGAGATILGPVIVGTNVKIGAGSVVLQDIPDNSVAVGIPAKILRRERSEEVIEPSLSMDQTDFLEGWDFTI</sequence>
<organism evidence="9 10">
    <name type="scientific">Bathycoccus prasinos</name>
    <dbReference type="NCBI Taxonomy" id="41875"/>
    <lineage>
        <taxon>Eukaryota</taxon>
        <taxon>Viridiplantae</taxon>
        <taxon>Chlorophyta</taxon>
        <taxon>Mamiellophyceae</taxon>
        <taxon>Mamiellales</taxon>
        <taxon>Bathycoccaceae</taxon>
        <taxon>Bathycoccus</taxon>
    </lineage>
</organism>
<dbReference type="InterPro" id="IPR005881">
    <property type="entry name" value="Ser_O-AcTrfase"/>
</dbReference>
<keyword evidence="4" id="KW-0028">Amino-acid biosynthesis</keyword>
<dbReference type="KEGG" id="bpg:Bathy15g00760"/>
<dbReference type="PANTHER" id="PTHR42811">
    <property type="entry name" value="SERINE ACETYLTRANSFERASE"/>
    <property type="match status" value="1"/>
</dbReference>
<keyword evidence="10" id="KW-1185">Reference proteome</keyword>
<dbReference type="GeneID" id="19011620"/>
<evidence type="ECO:0000256" key="3">
    <source>
        <dbReference type="ARBA" id="ARBA00013266"/>
    </source>
</evidence>
<dbReference type="Pfam" id="PF14602">
    <property type="entry name" value="Hexapep_2"/>
    <property type="match status" value="1"/>
</dbReference>
<dbReference type="PROSITE" id="PS00101">
    <property type="entry name" value="HEXAPEP_TRANSFERASES"/>
    <property type="match status" value="1"/>
</dbReference>
<evidence type="ECO:0000313" key="10">
    <source>
        <dbReference type="Proteomes" id="UP000198341"/>
    </source>
</evidence>
<evidence type="ECO:0000256" key="7">
    <source>
        <dbReference type="SAM" id="MobiDB-lite"/>
    </source>
</evidence>
<dbReference type="Pfam" id="PF06426">
    <property type="entry name" value="SATase_N"/>
    <property type="match status" value="1"/>
</dbReference>
<proteinExistence type="inferred from homology"/>
<dbReference type="NCBIfam" id="TIGR01172">
    <property type="entry name" value="cysE"/>
    <property type="match status" value="1"/>
</dbReference>
<dbReference type="Pfam" id="PF00132">
    <property type="entry name" value="Hexapep"/>
    <property type="match status" value="1"/>
</dbReference>
<dbReference type="Gene3D" id="1.10.3130.10">
    <property type="entry name" value="serine acetyltransferase, domain 1"/>
    <property type="match status" value="1"/>
</dbReference>
<dbReference type="InterPro" id="IPR010493">
    <property type="entry name" value="Ser_AcTrfase_N"/>
</dbReference>
<dbReference type="EC" id="2.3.1.30" evidence="3"/>
<evidence type="ECO:0000256" key="5">
    <source>
        <dbReference type="ARBA" id="ARBA00022679"/>
    </source>
</evidence>
<feature type="region of interest" description="Disordered" evidence="7">
    <location>
        <begin position="1"/>
        <end position="86"/>
    </location>
</feature>
<protein>
    <recommendedName>
        <fullName evidence="3">serine O-acetyltransferase</fullName>
        <ecNumber evidence="3">2.3.1.30</ecNumber>
    </recommendedName>
</protein>
<keyword evidence="5" id="KW-0808">Transferase</keyword>
<evidence type="ECO:0000313" key="9">
    <source>
        <dbReference type="EMBL" id="CCO20048.1"/>
    </source>
</evidence>